<feature type="domain" description="HTH merR-type" evidence="2">
    <location>
        <begin position="1"/>
        <end position="71"/>
    </location>
</feature>
<organism evidence="3 4">
    <name type="scientific">Clostridium boliviensis</name>
    <dbReference type="NCBI Taxonomy" id="318465"/>
    <lineage>
        <taxon>Bacteria</taxon>
        <taxon>Bacillati</taxon>
        <taxon>Bacillota</taxon>
        <taxon>Clostridia</taxon>
        <taxon>Eubacteriales</taxon>
        <taxon>Clostridiaceae</taxon>
        <taxon>Clostridium</taxon>
    </lineage>
</organism>
<dbReference type="InterPro" id="IPR047057">
    <property type="entry name" value="MerR_fam"/>
</dbReference>
<keyword evidence="4" id="KW-1185">Reference proteome</keyword>
<gene>
    <name evidence="3" type="ORF">RZO55_08825</name>
</gene>
<dbReference type="PROSITE" id="PS50937">
    <property type="entry name" value="HTH_MERR_2"/>
    <property type="match status" value="1"/>
</dbReference>
<dbReference type="Proteomes" id="UP001276854">
    <property type="component" value="Unassembled WGS sequence"/>
</dbReference>
<comment type="caution">
    <text evidence="3">The sequence shown here is derived from an EMBL/GenBank/DDBJ whole genome shotgun (WGS) entry which is preliminary data.</text>
</comment>
<dbReference type="Pfam" id="PF13411">
    <property type="entry name" value="MerR_1"/>
    <property type="match status" value="1"/>
</dbReference>
<evidence type="ECO:0000313" key="3">
    <source>
        <dbReference type="EMBL" id="MDW2797675.1"/>
    </source>
</evidence>
<protein>
    <submittedName>
        <fullName evidence="3">MerR family transcriptional regulator</fullName>
    </submittedName>
</protein>
<dbReference type="RefSeq" id="WP_318063928.1">
    <property type="nucleotide sequence ID" value="NZ_JAWONS010000126.1"/>
</dbReference>
<evidence type="ECO:0000259" key="2">
    <source>
        <dbReference type="PROSITE" id="PS50937"/>
    </source>
</evidence>
<dbReference type="SMART" id="SM00422">
    <property type="entry name" value="HTH_MERR"/>
    <property type="match status" value="1"/>
</dbReference>
<dbReference type="Pfam" id="PF06445">
    <property type="entry name" value="GyrI-like"/>
    <property type="match status" value="1"/>
</dbReference>
<keyword evidence="1" id="KW-0238">DNA-binding</keyword>
<dbReference type="InterPro" id="IPR011256">
    <property type="entry name" value="Reg_factor_effector_dom_sf"/>
</dbReference>
<dbReference type="Gene3D" id="1.10.1660.10">
    <property type="match status" value="1"/>
</dbReference>
<accession>A0ABU4GJ77</accession>
<dbReference type="PANTHER" id="PTHR30204">
    <property type="entry name" value="REDOX-CYCLING DRUG-SENSING TRANSCRIPTIONAL ACTIVATOR SOXR"/>
    <property type="match status" value="1"/>
</dbReference>
<dbReference type="InterPro" id="IPR029442">
    <property type="entry name" value="GyrI-like"/>
</dbReference>
<dbReference type="SMART" id="SM00871">
    <property type="entry name" value="AraC_E_bind"/>
    <property type="match status" value="1"/>
</dbReference>
<evidence type="ECO:0000256" key="1">
    <source>
        <dbReference type="ARBA" id="ARBA00023125"/>
    </source>
</evidence>
<dbReference type="CDD" id="cd01107">
    <property type="entry name" value="HTH_BmrR"/>
    <property type="match status" value="1"/>
</dbReference>
<dbReference type="SUPFAM" id="SSF55136">
    <property type="entry name" value="Probable bacterial effector-binding domain"/>
    <property type="match status" value="1"/>
</dbReference>
<reference evidence="3 4" key="1">
    <citation type="submission" date="2023-10" db="EMBL/GenBank/DDBJ databases">
        <title>A novel Glycoside Hydrolase 43-Like Enzyme from Clostrdium boliviensis is an Endo-xylanase, and a Candidate for Xylooligosaccharides Production from Different Xylan Substrates.</title>
        <authorList>
            <person name="Alvarez M.T."/>
            <person name="Rocabado-Villegas L.R."/>
            <person name="Salas-Veizaga D.M."/>
            <person name="Linares-Pasten J.A."/>
            <person name="Gudmundsdottir E.E."/>
            <person name="Hreggvidsson G.O."/>
            <person name="Adlercreutz P."/>
            <person name="Nordberg Karlsson E."/>
        </authorList>
    </citation>
    <scope>NUCLEOTIDE SEQUENCE [LARGE SCALE GENOMIC DNA]</scope>
    <source>
        <strain evidence="3 4">E-1</strain>
    </source>
</reference>
<dbReference type="InterPro" id="IPR010499">
    <property type="entry name" value="AraC_E-bd"/>
</dbReference>
<proteinExistence type="predicted"/>
<dbReference type="SUPFAM" id="SSF46955">
    <property type="entry name" value="Putative DNA-binding domain"/>
    <property type="match status" value="1"/>
</dbReference>
<dbReference type="PROSITE" id="PS00552">
    <property type="entry name" value="HTH_MERR_1"/>
    <property type="match status" value="1"/>
</dbReference>
<evidence type="ECO:0000313" key="4">
    <source>
        <dbReference type="Proteomes" id="UP001276854"/>
    </source>
</evidence>
<dbReference type="InterPro" id="IPR000551">
    <property type="entry name" value="MerR-type_HTH_dom"/>
</dbReference>
<dbReference type="InterPro" id="IPR009061">
    <property type="entry name" value="DNA-bd_dom_put_sf"/>
</dbReference>
<name>A0ABU4GJ77_9CLOT</name>
<dbReference type="PANTHER" id="PTHR30204:SF97">
    <property type="entry name" value="MERR FAMILY REGULATORY PROTEIN"/>
    <property type="match status" value="1"/>
</dbReference>
<dbReference type="EMBL" id="JAWONS010000126">
    <property type="protein sequence ID" value="MDW2797675.1"/>
    <property type="molecule type" value="Genomic_DNA"/>
</dbReference>
<dbReference type="Gene3D" id="3.20.80.10">
    <property type="entry name" value="Regulatory factor, effector binding domain"/>
    <property type="match status" value="1"/>
</dbReference>
<sequence>MLKIGDFSKLSRISIRMLRHYDEIGLLRPRSIDRFTGYRYYSEDQLMKAVRISALKEMGFSLAVIGEMINKYDDPRELAKFLETRRVEVQEEIKESGHRLMLLDAAIKRLRKDDMAMNYSIVLKTMPQRYVASVREIIPSYNQEGLLWKRLGEETGNMNLQMADPMYSLAVFHDQGYKEGDVDVEIQISVKGSYDNTEHVVFKTVPEVEIASAVYKGSYEQITDVNIAVANWVKDNNYEYNGPMFCIYHVSPAQTQNTDEMVTEICYPVKKTE</sequence>